<evidence type="ECO:0000313" key="3">
    <source>
        <dbReference type="EMBL" id="KAI5068635.1"/>
    </source>
</evidence>
<protein>
    <submittedName>
        <fullName evidence="3">Uncharacterized protein</fullName>
    </submittedName>
</protein>
<dbReference type="AlphaFoldDB" id="A0A9D4ZCM5"/>
<dbReference type="EMBL" id="JABFUD020000016">
    <property type="protein sequence ID" value="KAI5068635.1"/>
    <property type="molecule type" value="Genomic_DNA"/>
</dbReference>
<dbReference type="Pfam" id="PF00071">
    <property type="entry name" value="Ras"/>
    <property type="match status" value="1"/>
</dbReference>
<dbReference type="GO" id="GO:0003924">
    <property type="term" value="F:GTPase activity"/>
    <property type="evidence" value="ECO:0007669"/>
    <property type="project" value="InterPro"/>
</dbReference>
<dbReference type="InterPro" id="IPR005225">
    <property type="entry name" value="Small_GTP-bd"/>
</dbReference>
<dbReference type="SMART" id="SM00173">
    <property type="entry name" value="RAS"/>
    <property type="match status" value="1"/>
</dbReference>
<keyword evidence="4" id="KW-1185">Reference proteome</keyword>
<dbReference type="Gene3D" id="3.40.50.300">
    <property type="entry name" value="P-loop containing nucleotide triphosphate hydrolases"/>
    <property type="match status" value="1"/>
</dbReference>
<dbReference type="OrthoDB" id="413584at2759"/>
<dbReference type="FunFam" id="3.40.50.300:FF:001447">
    <property type="entry name" value="Ras-related protein Rab-1B"/>
    <property type="match status" value="1"/>
</dbReference>
<dbReference type="SUPFAM" id="SSF52540">
    <property type="entry name" value="P-loop containing nucleoside triphosphate hydrolases"/>
    <property type="match status" value="1"/>
</dbReference>
<dbReference type="GO" id="GO:0005525">
    <property type="term" value="F:GTP binding"/>
    <property type="evidence" value="ECO:0007669"/>
    <property type="project" value="InterPro"/>
</dbReference>
<gene>
    <name evidence="3" type="ORF">GOP47_0016980</name>
</gene>
<dbReference type="PRINTS" id="PR00449">
    <property type="entry name" value="RASTRNSFRMNG"/>
</dbReference>
<name>A0A9D4ZCM5_ADICA</name>
<comment type="caution">
    <text evidence="3">The sequence shown here is derived from an EMBL/GenBank/DDBJ whole genome shotgun (WGS) entry which is preliminary data.</text>
</comment>
<dbReference type="CDD" id="cd00154">
    <property type="entry name" value="Rab"/>
    <property type="match status" value="1"/>
</dbReference>
<keyword evidence="2" id="KW-0547">Nucleotide-binding</keyword>
<dbReference type="InterPro" id="IPR027417">
    <property type="entry name" value="P-loop_NTPase"/>
</dbReference>
<dbReference type="NCBIfam" id="TIGR00231">
    <property type="entry name" value="small_GTP"/>
    <property type="match status" value="1"/>
</dbReference>
<dbReference type="PROSITE" id="PS51419">
    <property type="entry name" value="RAB"/>
    <property type="match status" value="1"/>
</dbReference>
<keyword evidence="1" id="KW-0934">Plastid</keyword>
<dbReference type="Proteomes" id="UP000886520">
    <property type="component" value="Chromosome 16"/>
</dbReference>
<evidence type="ECO:0000256" key="1">
    <source>
        <dbReference type="ARBA" id="ARBA00022528"/>
    </source>
</evidence>
<reference evidence="3" key="1">
    <citation type="submission" date="2021-01" db="EMBL/GenBank/DDBJ databases">
        <title>Adiantum capillus-veneris genome.</title>
        <authorList>
            <person name="Fang Y."/>
            <person name="Liao Q."/>
        </authorList>
    </citation>
    <scope>NUCLEOTIDE SEQUENCE</scope>
    <source>
        <strain evidence="3">H3</strain>
        <tissue evidence="3">Leaf</tissue>
    </source>
</reference>
<organism evidence="3 4">
    <name type="scientific">Adiantum capillus-veneris</name>
    <name type="common">Maidenhair fern</name>
    <dbReference type="NCBI Taxonomy" id="13818"/>
    <lineage>
        <taxon>Eukaryota</taxon>
        <taxon>Viridiplantae</taxon>
        <taxon>Streptophyta</taxon>
        <taxon>Embryophyta</taxon>
        <taxon>Tracheophyta</taxon>
        <taxon>Polypodiopsida</taxon>
        <taxon>Polypodiidae</taxon>
        <taxon>Polypodiales</taxon>
        <taxon>Pteridineae</taxon>
        <taxon>Pteridaceae</taxon>
        <taxon>Vittarioideae</taxon>
        <taxon>Adiantum</taxon>
    </lineage>
</organism>
<dbReference type="PANTHER" id="PTHR47978">
    <property type="match status" value="1"/>
</dbReference>
<accession>A0A9D4ZCM5</accession>
<sequence length="274" mass="31043">MAIPLNYVTPGTGRDLSLHKTGEEGFRKAVEDFTASLSSYDRRYLQLEEKVVIVGDTQVGKSCLLQRFTKNSFTDNSALPTIGLDFVKQLYTYAGLSFTLSIWDTAGQERHQSACTNVYRGALACIGAFDLGMPMTLAHVKQWVAKVRKENEKTHINEFCIFLVGCKEDMYHTVSDTQAQNVAAELKAEYFEVSAKSGLNVKALFDRVACVLFERALVRQMDEWKKVNEQKKENNVKLTSEEDVGDEFLLGGKGIQNWKDVKKPPRRWRCCWMG</sequence>
<dbReference type="PROSITE" id="PS51421">
    <property type="entry name" value="RAS"/>
    <property type="match status" value="1"/>
</dbReference>
<dbReference type="InterPro" id="IPR001806">
    <property type="entry name" value="Small_GTPase"/>
</dbReference>
<evidence type="ECO:0000313" key="4">
    <source>
        <dbReference type="Proteomes" id="UP000886520"/>
    </source>
</evidence>
<evidence type="ECO:0000256" key="2">
    <source>
        <dbReference type="ARBA" id="ARBA00022741"/>
    </source>
</evidence>
<proteinExistence type="predicted"/>
<keyword evidence="1" id="KW-0150">Chloroplast</keyword>
<dbReference type="SMART" id="SM00175">
    <property type="entry name" value="RAB"/>
    <property type="match status" value="1"/>
</dbReference>
<dbReference type="SMART" id="SM00174">
    <property type="entry name" value="RHO"/>
    <property type="match status" value="1"/>
</dbReference>